<feature type="domain" description="Major facilitator superfamily (MFS) profile" evidence="8">
    <location>
        <begin position="74"/>
        <end position="521"/>
    </location>
</feature>
<accession>A0A9W9IB31</accession>
<dbReference type="AlphaFoldDB" id="A0A9W9IB31"/>
<dbReference type="GO" id="GO:0005351">
    <property type="term" value="F:carbohydrate:proton symporter activity"/>
    <property type="evidence" value="ECO:0007669"/>
    <property type="project" value="TreeGrafter"/>
</dbReference>
<evidence type="ECO:0000313" key="10">
    <source>
        <dbReference type="Proteomes" id="UP001146351"/>
    </source>
</evidence>
<feature type="transmembrane region" description="Helical" evidence="7">
    <location>
        <begin position="246"/>
        <end position="269"/>
    </location>
</feature>
<keyword evidence="5 7" id="KW-0472">Membrane</keyword>
<name>A0A9W9IB31_9EURO</name>
<gene>
    <name evidence="9" type="ORF">N7492_004824</name>
</gene>
<evidence type="ECO:0000256" key="1">
    <source>
        <dbReference type="ARBA" id="ARBA00004141"/>
    </source>
</evidence>
<feature type="transmembrane region" description="Helical" evidence="7">
    <location>
        <begin position="151"/>
        <end position="170"/>
    </location>
</feature>
<dbReference type="PANTHER" id="PTHR48022:SF41">
    <property type="entry name" value="MAJOR FACILITATOR SUPERFAMILY (MFS) PROFILE DOMAIN-CONTAINING PROTEIN"/>
    <property type="match status" value="1"/>
</dbReference>
<reference evidence="9" key="1">
    <citation type="submission" date="2022-11" db="EMBL/GenBank/DDBJ databases">
        <authorList>
            <person name="Petersen C."/>
        </authorList>
    </citation>
    <scope>NUCLEOTIDE SEQUENCE</scope>
    <source>
        <strain evidence="9">IBT 21917</strain>
    </source>
</reference>
<feature type="region of interest" description="Disordered" evidence="6">
    <location>
        <begin position="1"/>
        <end position="55"/>
    </location>
</feature>
<evidence type="ECO:0000313" key="9">
    <source>
        <dbReference type="EMBL" id="KAJ5172231.1"/>
    </source>
</evidence>
<feature type="transmembrane region" description="Helical" evidence="7">
    <location>
        <begin position="465"/>
        <end position="487"/>
    </location>
</feature>
<dbReference type="Gene3D" id="1.20.1250.20">
    <property type="entry name" value="MFS general substrate transporter like domains"/>
    <property type="match status" value="1"/>
</dbReference>
<feature type="transmembrane region" description="Helical" evidence="7">
    <location>
        <begin position="217"/>
        <end position="240"/>
    </location>
</feature>
<keyword evidence="3 7" id="KW-0812">Transmembrane</keyword>
<dbReference type="Proteomes" id="UP001146351">
    <property type="component" value="Unassembled WGS sequence"/>
</dbReference>
<comment type="caution">
    <text evidence="9">The sequence shown here is derived from an EMBL/GenBank/DDBJ whole genome shotgun (WGS) entry which is preliminary data.</text>
</comment>
<dbReference type="GO" id="GO:0016020">
    <property type="term" value="C:membrane"/>
    <property type="evidence" value="ECO:0007669"/>
    <property type="project" value="UniProtKB-SubCell"/>
</dbReference>
<dbReference type="OrthoDB" id="6612291at2759"/>
<dbReference type="EMBL" id="JAPQKO010000003">
    <property type="protein sequence ID" value="KAJ5172231.1"/>
    <property type="molecule type" value="Genomic_DNA"/>
</dbReference>
<dbReference type="PROSITE" id="PS50850">
    <property type="entry name" value="MFS"/>
    <property type="match status" value="1"/>
</dbReference>
<feature type="compositionally biased region" description="Basic and acidic residues" evidence="6">
    <location>
        <begin position="552"/>
        <end position="562"/>
    </location>
</feature>
<feature type="compositionally biased region" description="Polar residues" evidence="6">
    <location>
        <begin position="33"/>
        <end position="55"/>
    </location>
</feature>
<reference evidence="9" key="2">
    <citation type="journal article" date="2023" name="IMA Fungus">
        <title>Comparative genomic study of the Penicillium genus elucidates a diverse pangenome and 15 lateral gene transfer events.</title>
        <authorList>
            <person name="Petersen C."/>
            <person name="Sorensen T."/>
            <person name="Nielsen M.R."/>
            <person name="Sondergaard T.E."/>
            <person name="Sorensen J.L."/>
            <person name="Fitzpatrick D.A."/>
            <person name="Frisvad J.C."/>
            <person name="Nielsen K.L."/>
        </authorList>
    </citation>
    <scope>NUCLEOTIDE SEQUENCE</scope>
    <source>
        <strain evidence="9">IBT 21917</strain>
    </source>
</reference>
<dbReference type="InterPro" id="IPR005828">
    <property type="entry name" value="MFS_sugar_transport-like"/>
</dbReference>
<evidence type="ECO:0000256" key="4">
    <source>
        <dbReference type="ARBA" id="ARBA00022989"/>
    </source>
</evidence>
<keyword evidence="4 7" id="KW-1133">Transmembrane helix</keyword>
<dbReference type="InterPro" id="IPR036259">
    <property type="entry name" value="MFS_trans_sf"/>
</dbReference>
<evidence type="ECO:0000256" key="5">
    <source>
        <dbReference type="ARBA" id="ARBA00023136"/>
    </source>
</evidence>
<feature type="transmembrane region" description="Helical" evidence="7">
    <location>
        <begin position="370"/>
        <end position="391"/>
    </location>
</feature>
<feature type="transmembrane region" description="Helical" evidence="7">
    <location>
        <begin position="398"/>
        <end position="420"/>
    </location>
</feature>
<evidence type="ECO:0000256" key="3">
    <source>
        <dbReference type="ARBA" id="ARBA00022692"/>
    </source>
</evidence>
<dbReference type="InterPro" id="IPR020846">
    <property type="entry name" value="MFS_dom"/>
</dbReference>
<feature type="transmembrane region" description="Helical" evidence="7">
    <location>
        <begin position="115"/>
        <end position="139"/>
    </location>
</feature>
<organism evidence="9 10">
    <name type="scientific">Penicillium capsulatum</name>
    <dbReference type="NCBI Taxonomy" id="69766"/>
    <lineage>
        <taxon>Eukaryota</taxon>
        <taxon>Fungi</taxon>
        <taxon>Dikarya</taxon>
        <taxon>Ascomycota</taxon>
        <taxon>Pezizomycotina</taxon>
        <taxon>Eurotiomycetes</taxon>
        <taxon>Eurotiomycetidae</taxon>
        <taxon>Eurotiales</taxon>
        <taxon>Aspergillaceae</taxon>
        <taxon>Penicillium</taxon>
    </lineage>
</organism>
<proteinExistence type="inferred from homology"/>
<evidence type="ECO:0000256" key="6">
    <source>
        <dbReference type="SAM" id="MobiDB-lite"/>
    </source>
</evidence>
<evidence type="ECO:0000256" key="2">
    <source>
        <dbReference type="ARBA" id="ARBA00010992"/>
    </source>
</evidence>
<dbReference type="InterPro" id="IPR050360">
    <property type="entry name" value="MFS_Sugar_Transporters"/>
</dbReference>
<dbReference type="PANTHER" id="PTHR48022">
    <property type="entry name" value="PLASTIDIC GLUCOSE TRANSPORTER 4"/>
    <property type="match status" value="1"/>
</dbReference>
<feature type="transmembrane region" description="Helical" evidence="7">
    <location>
        <begin position="71"/>
        <end position="95"/>
    </location>
</feature>
<keyword evidence="10" id="KW-1185">Reference proteome</keyword>
<evidence type="ECO:0000259" key="8">
    <source>
        <dbReference type="PROSITE" id="PS50850"/>
    </source>
</evidence>
<feature type="transmembrane region" description="Helical" evidence="7">
    <location>
        <begin position="335"/>
        <end position="358"/>
    </location>
</feature>
<evidence type="ECO:0000256" key="7">
    <source>
        <dbReference type="SAM" id="Phobius"/>
    </source>
</evidence>
<sequence length="562" mass="61230">MAESSTEHLCPGSLRLDSDRDSDISTADYNAGTGYTTNKRPETQQYQIPPVNHVSSSNTSFGQEIRRYPKIAIFTLGLATTAFLSGYDNVIVNTVPSIAQFKKDFGEQYGAEHEYIIPSMWLSLWSALGCLGGMIGALVSGPWQDRVGRRWPLAIGSLLSAVAVAIVYTSNLPAGITVRRTMFLIGEMIQGLVIGVLQTTAHTYISETVPAGLRGSAMALIPTLVLTGQLAGALVCLGASDGDAQSSYLVAFGSMWAFCVAPLVVAILIPESPAFLIRHGRLADAHSALKKLHRKDQDCEQIIEDLRNTIDLERRIGQKATYRDCFRGSDRRRTLIVAFTSVMPCFFGLSLLSNASYFLQLIGMDDKVSLVMFALGIGLGLVANAVSVWINTFFTRRFLMLITLSVTTLLWLGMGISGFWSGPGMIWWTAGSMIAIIIFCGVGVWPSSYAVTAETSSLRLRAKTLGIGILSVYAATIVFSFTIPYVYNRDAGNLGAKTGFVYFGLCLITTAGVWWAIPEMKGRSSFEIDHMFEKGLSARKFKDWSGDGSEGGELRNRGLEHE</sequence>
<dbReference type="Pfam" id="PF00083">
    <property type="entry name" value="Sugar_tr"/>
    <property type="match status" value="1"/>
</dbReference>
<dbReference type="SUPFAM" id="SSF103473">
    <property type="entry name" value="MFS general substrate transporter"/>
    <property type="match status" value="1"/>
</dbReference>
<dbReference type="FunFam" id="1.20.1250.20:FF:000078">
    <property type="entry name" value="MFS maltose transporter, putative"/>
    <property type="match status" value="1"/>
</dbReference>
<feature type="transmembrane region" description="Helical" evidence="7">
    <location>
        <begin position="499"/>
        <end position="517"/>
    </location>
</feature>
<feature type="region of interest" description="Disordered" evidence="6">
    <location>
        <begin position="542"/>
        <end position="562"/>
    </location>
</feature>
<protein>
    <submittedName>
        <fullName evidence="9">MFS general substrate transporter</fullName>
    </submittedName>
</protein>
<feature type="transmembrane region" description="Helical" evidence="7">
    <location>
        <begin position="426"/>
        <end position="445"/>
    </location>
</feature>
<comment type="subcellular location">
    <subcellularLocation>
        <location evidence="1">Membrane</location>
        <topology evidence="1">Multi-pass membrane protein</topology>
    </subcellularLocation>
</comment>
<comment type="similarity">
    <text evidence="2">Belongs to the major facilitator superfamily. Sugar transporter (TC 2.A.1.1) family.</text>
</comment>